<name>A0A7Y2H0Q3_UNCEI</name>
<sequence>MRLAFVLTLAFVLVGCSGSGGDGVVPDDFHLVLGEGGGVTGQWTGITVLADGTLKKWQGKAAEENAEKVGTLDKAEMTALWKAVDDAHIFSLRGEKPQNFSRIIMLTAGEKSNEVRWTPRLGSGPTAIDTFYKTCRDLAQKHSES</sequence>
<protein>
    <submittedName>
        <fullName evidence="1">Uncharacterized protein</fullName>
    </submittedName>
</protein>
<evidence type="ECO:0000313" key="2">
    <source>
        <dbReference type="Proteomes" id="UP000547674"/>
    </source>
</evidence>
<gene>
    <name evidence="1" type="ORF">HKN21_00635</name>
</gene>
<proteinExistence type="predicted"/>
<accession>A0A7Y2H0Q3</accession>
<organism evidence="1 2">
    <name type="scientific">Eiseniibacteriota bacterium</name>
    <dbReference type="NCBI Taxonomy" id="2212470"/>
    <lineage>
        <taxon>Bacteria</taxon>
        <taxon>Candidatus Eiseniibacteriota</taxon>
    </lineage>
</organism>
<comment type="caution">
    <text evidence="1">The sequence shown here is derived from an EMBL/GenBank/DDBJ whole genome shotgun (WGS) entry which is preliminary data.</text>
</comment>
<evidence type="ECO:0000313" key="1">
    <source>
        <dbReference type="EMBL" id="NNF05240.1"/>
    </source>
</evidence>
<dbReference type="PROSITE" id="PS51257">
    <property type="entry name" value="PROKAR_LIPOPROTEIN"/>
    <property type="match status" value="1"/>
</dbReference>
<dbReference type="Proteomes" id="UP000547674">
    <property type="component" value="Unassembled WGS sequence"/>
</dbReference>
<dbReference type="AlphaFoldDB" id="A0A7Y2H0Q3"/>
<dbReference type="EMBL" id="JABDJR010000019">
    <property type="protein sequence ID" value="NNF05240.1"/>
    <property type="molecule type" value="Genomic_DNA"/>
</dbReference>
<reference evidence="1 2" key="1">
    <citation type="submission" date="2020-03" db="EMBL/GenBank/DDBJ databases">
        <title>Metabolic flexibility allows generalist bacteria to become dominant in a frequently disturbed ecosystem.</title>
        <authorList>
            <person name="Chen Y.-J."/>
            <person name="Leung P.M."/>
            <person name="Bay S.K."/>
            <person name="Hugenholtz P."/>
            <person name="Kessler A.J."/>
            <person name="Shelley G."/>
            <person name="Waite D.W."/>
            <person name="Cook P.L."/>
            <person name="Greening C."/>
        </authorList>
    </citation>
    <scope>NUCLEOTIDE SEQUENCE [LARGE SCALE GENOMIC DNA]</scope>
    <source>
        <strain evidence="1">SS_bin_28</strain>
    </source>
</reference>